<dbReference type="Proteomes" id="UP000008144">
    <property type="component" value="Chromosome 1"/>
</dbReference>
<dbReference type="Gene3D" id="2.60.120.200">
    <property type="match status" value="1"/>
</dbReference>
<dbReference type="SMART" id="SM00137">
    <property type="entry name" value="MAM"/>
    <property type="match status" value="1"/>
</dbReference>
<dbReference type="GeneTree" id="ENSGT00940000163883"/>
<protein>
    <recommendedName>
        <fullName evidence="1">MAM domain-containing protein</fullName>
    </recommendedName>
</protein>
<dbReference type="Ensembl" id="ENSCINT00000036905.1">
    <property type="protein sequence ID" value="ENSCINP00000035827.1"/>
    <property type="gene ID" value="ENSCING00000024429.1"/>
</dbReference>
<organism evidence="2 3">
    <name type="scientific">Ciona intestinalis</name>
    <name type="common">Transparent sea squirt</name>
    <name type="synonym">Ascidia intestinalis</name>
    <dbReference type="NCBI Taxonomy" id="7719"/>
    <lineage>
        <taxon>Eukaryota</taxon>
        <taxon>Metazoa</taxon>
        <taxon>Chordata</taxon>
        <taxon>Tunicata</taxon>
        <taxon>Ascidiacea</taxon>
        <taxon>Phlebobranchia</taxon>
        <taxon>Cionidae</taxon>
        <taxon>Ciona</taxon>
    </lineage>
</organism>
<keyword evidence="3" id="KW-1185">Reference proteome</keyword>
<sequence length="171" mass="19339">MCGWRNALKYENVDDFNWKRGYGSNGKQKGSGTNDDHGGGGGYMYIKSKNRMNRTAKFLSRSLTTTSFTCFKFWYFMKGRNMGHAAVYLAKDRLHLDNSNNPLWNLRGHQGNAWRQAKVPLPPQKNSIIVIEAFDWKVGRSGNILLDDVSLNQVTGTNECQVQPSYAAPKP</sequence>
<evidence type="ECO:0000313" key="2">
    <source>
        <dbReference type="Ensembl" id="ENSCINP00000035827.1"/>
    </source>
</evidence>
<dbReference type="STRING" id="7719.ENSCINP00000035827"/>
<dbReference type="InterPro" id="IPR051560">
    <property type="entry name" value="MAM_domain-containing"/>
</dbReference>
<dbReference type="AlphaFoldDB" id="H2Y1P3"/>
<evidence type="ECO:0000259" key="1">
    <source>
        <dbReference type="PROSITE" id="PS50060"/>
    </source>
</evidence>
<reference evidence="3" key="1">
    <citation type="journal article" date="2002" name="Science">
        <title>The draft genome of Ciona intestinalis: insights into chordate and vertebrate origins.</title>
        <authorList>
            <person name="Dehal P."/>
            <person name="Satou Y."/>
            <person name="Campbell R.K."/>
            <person name="Chapman J."/>
            <person name="Degnan B."/>
            <person name="De Tomaso A."/>
            <person name="Davidson B."/>
            <person name="Di Gregorio A."/>
            <person name="Gelpke M."/>
            <person name="Goodstein D.M."/>
            <person name="Harafuji N."/>
            <person name="Hastings K.E."/>
            <person name="Ho I."/>
            <person name="Hotta K."/>
            <person name="Huang W."/>
            <person name="Kawashima T."/>
            <person name="Lemaire P."/>
            <person name="Martinez D."/>
            <person name="Meinertzhagen I.A."/>
            <person name="Necula S."/>
            <person name="Nonaka M."/>
            <person name="Putnam N."/>
            <person name="Rash S."/>
            <person name="Saiga H."/>
            <person name="Satake M."/>
            <person name="Terry A."/>
            <person name="Yamada L."/>
            <person name="Wang H.G."/>
            <person name="Awazu S."/>
            <person name="Azumi K."/>
            <person name="Boore J."/>
            <person name="Branno M."/>
            <person name="Chin-Bow S."/>
            <person name="DeSantis R."/>
            <person name="Doyle S."/>
            <person name="Francino P."/>
            <person name="Keys D.N."/>
            <person name="Haga S."/>
            <person name="Hayashi H."/>
            <person name="Hino K."/>
            <person name="Imai K.S."/>
            <person name="Inaba K."/>
            <person name="Kano S."/>
            <person name="Kobayashi K."/>
            <person name="Kobayashi M."/>
            <person name="Lee B.I."/>
            <person name="Makabe K.W."/>
            <person name="Manohar C."/>
            <person name="Matassi G."/>
            <person name="Medina M."/>
            <person name="Mochizuki Y."/>
            <person name="Mount S."/>
            <person name="Morishita T."/>
            <person name="Miura S."/>
            <person name="Nakayama A."/>
            <person name="Nishizaka S."/>
            <person name="Nomoto H."/>
            <person name="Ohta F."/>
            <person name="Oishi K."/>
            <person name="Rigoutsos I."/>
            <person name="Sano M."/>
            <person name="Sasaki A."/>
            <person name="Sasakura Y."/>
            <person name="Shoguchi E."/>
            <person name="Shin-i T."/>
            <person name="Spagnuolo A."/>
            <person name="Stainier D."/>
            <person name="Suzuki M.M."/>
            <person name="Tassy O."/>
            <person name="Takatori N."/>
            <person name="Tokuoka M."/>
            <person name="Yagi K."/>
            <person name="Yoshizaki F."/>
            <person name="Wada S."/>
            <person name="Zhang C."/>
            <person name="Hyatt P.D."/>
            <person name="Larimer F."/>
            <person name="Detter C."/>
            <person name="Doggett N."/>
            <person name="Glavina T."/>
            <person name="Hawkins T."/>
            <person name="Richardson P."/>
            <person name="Lucas S."/>
            <person name="Kohara Y."/>
            <person name="Levine M."/>
            <person name="Satoh N."/>
            <person name="Rokhsar D.S."/>
        </authorList>
    </citation>
    <scope>NUCLEOTIDE SEQUENCE [LARGE SCALE GENOMIC DNA]</scope>
</reference>
<dbReference type="CDD" id="cd06263">
    <property type="entry name" value="MAM"/>
    <property type="match status" value="1"/>
</dbReference>
<reference evidence="2" key="4">
    <citation type="submission" date="2025-09" db="UniProtKB">
        <authorList>
            <consortium name="Ensembl"/>
        </authorList>
    </citation>
    <scope>IDENTIFICATION</scope>
</reference>
<dbReference type="InterPro" id="IPR000998">
    <property type="entry name" value="MAM_dom"/>
</dbReference>
<dbReference type="PANTHER" id="PTHR23282">
    <property type="entry name" value="APICAL ENDOSOMAL GLYCOPROTEIN PRECURSOR"/>
    <property type="match status" value="1"/>
</dbReference>
<dbReference type="InterPro" id="IPR013320">
    <property type="entry name" value="ConA-like_dom_sf"/>
</dbReference>
<evidence type="ECO:0000313" key="3">
    <source>
        <dbReference type="Proteomes" id="UP000008144"/>
    </source>
</evidence>
<dbReference type="SUPFAM" id="SSF49899">
    <property type="entry name" value="Concanavalin A-like lectins/glucanases"/>
    <property type="match status" value="1"/>
</dbReference>
<reference evidence="2" key="2">
    <citation type="journal article" date="2008" name="Genome Biol.">
        <title>Improved genome assembly and evidence-based global gene model set for the chordate Ciona intestinalis: new insight into intron and operon populations.</title>
        <authorList>
            <person name="Satou Y."/>
            <person name="Mineta K."/>
            <person name="Ogasawara M."/>
            <person name="Sasakura Y."/>
            <person name="Shoguchi E."/>
            <person name="Ueno K."/>
            <person name="Yamada L."/>
            <person name="Matsumoto J."/>
            <person name="Wasserscheid J."/>
            <person name="Dewar K."/>
            <person name="Wiley G.B."/>
            <person name="Macmil S.L."/>
            <person name="Roe B.A."/>
            <person name="Zeller R.W."/>
            <person name="Hastings K.E."/>
            <person name="Lemaire P."/>
            <person name="Lindquist E."/>
            <person name="Endo T."/>
            <person name="Hotta K."/>
            <person name="Inaba K."/>
        </authorList>
    </citation>
    <scope>NUCLEOTIDE SEQUENCE [LARGE SCALE GENOMIC DNA]</scope>
    <source>
        <strain evidence="2">wild type</strain>
    </source>
</reference>
<dbReference type="GO" id="GO:0016020">
    <property type="term" value="C:membrane"/>
    <property type="evidence" value="ECO:0007669"/>
    <property type="project" value="InterPro"/>
</dbReference>
<dbReference type="PANTHER" id="PTHR23282:SF101">
    <property type="entry name" value="MAM DOMAIN-CONTAINING PROTEIN"/>
    <property type="match status" value="1"/>
</dbReference>
<dbReference type="HOGENOM" id="CLU_098682_0_0_1"/>
<dbReference type="InParanoid" id="H2Y1P3"/>
<dbReference type="PROSITE" id="PS50060">
    <property type="entry name" value="MAM_2"/>
    <property type="match status" value="1"/>
</dbReference>
<accession>H2Y1P3</accession>
<dbReference type="Pfam" id="PF00629">
    <property type="entry name" value="MAM"/>
    <property type="match status" value="1"/>
</dbReference>
<dbReference type="EMBL" id="EAAA01000353">
    <property type="status" value="NOT_ANNOTATED_CDS"/>
    <property type="molecule type" value="Genomic_DNA"/>
</dbReference>
<reference evidence="2" key="3">
    <citation type="submission" date="2025-08" db="UniProtKB">
        <authorList>
            <consortium name="Ensembl"/>
        </authorList>
    </citation>
    <scope>IDENTIFICATION</scope>
</reference>
<name>H2Y1P3_CIOIN</name>
<proteinExistence type="predicted"/>
<feature type="domain" description="MAM" evidence="1">
    <location>
        <begin position="1"/>
        <end position="162"/>
    </location>
</feature>